<reference evidence="4" key="1">
    <citation type="submission" date="2025-08" db="UniProtKB">
        <authorList>
            <consortium name="RefSeq"/>
        </authorList>
    </citation>
    <scope>IDENTIFICATION</scope>
    <source>
        <tissue evidence="4">Whole organism</tissue>
    </source>
</reference>
<name>A0A8B7P3M8_HYAAZ</name>
<feature type="region of interest" description="Disordered" evidence="1">
    <location>
        <begin position="42"/>
        <end position="66"/>
    </location>
</feature>
<dbReference type="RefSeq" id="XP_018020724.1">
    <property type="nucleotide sequence ID" value="XM_018165235.2"/>
</dbReference>
<organism evidence="3 4">
    <name type="scientific">Hyalella azteca</name>
    <name type="common">Amphipod</name>
    <dbReference type="NCBI Taxonomy" id="294128"/>
    <lineage>
        <taxon>Eukaryota</taxon>
        <taxon>Metazoa</taxon>
        <taxon>Ecdysozoa</taxon>
        <taxon>Arthropoda</taxon>
        <taxon>Crustacea</taxon>
        <taxon>Multicrustacea</taxon>
        <taxon>Malacostraca</taxon>
        <taxon>Eumalacostraca</taxon>
        <taxon>Peracarida</taxon>
        <taxon>Amphipoda</taxon>
        <taxon>Senticaudata</taxon>
        <taxon>Talitrida</taxon>
        <taxon>Talitroidea</taxon>
        <taxon>Hyalellidae</taxon>
        <taxon>Hyalella</taxon>
    </lineage>
</organism>
<accession>A0A8B7P3M8</accession>
<protein>
    <submittedName>
        <fullName evidence="4">Uncharacterized protein LOC108677085</fullName>
    </submittedName>
</protein>
<dbReference type="AlphaFoldDB" id="A0A8B7P3M8"/>
<dbReference type="KEGG" id="hazt:108677085"/>
<sequence>MCIRDRCCVWLQHLYEGSTSCCSTLQRLCGSRKVVGTYNTLRNEDTSGDVATPPPAQLPNTATPTTVSTETSVSIDISPATTTTHFSGPDTVVFDATTMRPDRHNPTRLPDHIREKKLAQEALLRARTANFLAAIFFAVAFLVDYIALRVRLGS</sequence>
<dbReference type="Proteomes" id="UP000694843">
    <property type="component" value="Unplaced"/>
</dbReference>
<feature type="transmembrane region" description="Helical" evidence="2">
    <location>
        <begin position="129"/>
        <end position="148"/>
    </location>
</feature>
<evidence type="ECO:0000256" key="2">
    <source>
        <dbReference type="SAM" id="Phobius"/>
    </source>
</evidence>
<gene>
    <name evidence="4" type="primary">LOC108677085</name>
</gene>
<keyword evidence="2" id="KW-0812">Transmembrane</keyword>
<evidence type="ECO:0000256" key="1">
    <source>
        <dbReference type="SAM" id="MobiDB-lite"/>
    </source>
</evidence>
<evidence type="ECO:0000313" key="3">
    <source>
        <dbReference type="Proteomes" id="UP000694843"/>
    </source>
</evidence>
<evidence type="ECO:0000313" key="4">
    <source>
        <dbReference type="RefSeq" id="XP_018020724.1"/>
    </source>
</evidence>
<keyword evidence="2" id="KW-0472">Membrane</keyword>
<keyword evidence="3" id="KW-1185">Reference proteome</keyword>
<dbReference type="GeneID" id="108677085"/>
<keyword evidence="2" id="KW-1133">Transmembrane helix</keyword>
<proteinExistence type="predicted"/>